<protein>
    <submittedName>
        <fullName evidence="1">Uncharacterized protein</fullName>
    </submittedName>
</protein>
<comment type="caution">
    <text evidence="1">The sequence shown here is derived from an EMBL/GenBank/DDBJ whole genome shotgun (WGS) entry which is preliminary data.</text>
</comment>
<accession>A0ABR0NU28</accession>
<proteinExistence type="predicted"/>
<evidence type="ECO:0000313" key="1">
    <source>
        <dbReference type="EMBL" id="KAK5803946.1"/>
    </source>
</evidence>
<dbReference type="Proteomes" id="UP001358586">
    <property type="component" value="Chromosome 9"/>
</dbReference>
<sequence length="117" mass="13080">MVQGEANQKDKGKAIVKEPMKISLTFAPALNQPLSHAYRLFLMPQSSASQKLKIEAREPQNHYLYSYKDKKSLLEAMAADFLSEQKTISGFLGLGTSSGRTLLNPALHLNLRNLMME</sequence>
<organism evidence="1 2">
    <name type="scientific">Gossypium arboreum</name>
    <name type="common">Tree cotton</name>
    <name type="synonym">Gossypium nanking</name>
    <dbReference type="NCBI Taxonomy" id="29729"/>
    <lineage>
        <taxon>Eukaryota</taxon>
        <taxon>Viridiplantae</taxon>
        <taxon>Streptophyta</taxon>
        <taxon>Embryophyta</taxon>
        <taxon>Tracheophyta</taxon>
        <taxon>Spermatophyta</taxon>
        <taxon>Magnoliopsida</taxon>
        <taxon>eudicotyledons</taxon>
        <taxon>Gunneridae</taxon>
        <taxon>Pentapetalae</taxon>
        <taxon>rosids</taxon>
        <taxon>malvids</taxon>
        <taxon>Malvales</taxon>
        <taxon>Malvaceae</taxon>
        <taxon>Malvoideae</taxon>
        <taxon>Gossypium</taxon>
    </lineage>
</organism>
<reference evidence="1 2" key="1">
    <citation type="submission" date="2023-03" db="EMBL/GenBank/DDBJ databases">
        <title>WGS of Gossypium arboreum.</title>
        <authorList>
            <person name="Yu D."/>
        </authorList>
    </citation>
    <scope>NUCLEOTIDE SEQUENCE [LARGE SCALE GENOMIC DNA]</scope>
    <source>
        <tissue evidence="1">Leaf</tissue>
    </source>
</reference>
<evidence type="ECO:0000313" key="2">
    <source>
        <dbReference type="Proteomes" id="UP001358586"/>
    </source>
</evidence>
<name>A0ABR0NU28_GOSAR</name>
<dbReference type="EMBL" id="JARKNE010000009">
    <property type="protein sequence ID" value="KAK5803946.1"/>
    <property type="molecule type" value="Genomic_DNA"/>
</dbReference>
<keyword evidence="2" id="KW-1185">Reference proteome</keyword>
<gene>
    <name evidence="1" type="ORF">PVK06_031595</name>
</gene>